<gene>
    <name evidence="1" type="ORF">LF01B1_04590</name>
</gene>
<sequence length="108" mass="12179">MTVIVGAVAVDHGDNHHYRRQNKEKAKEAGVKAMTPVSWSHLRAALPLRTLCHGVNSSFLNESQNPIIHTKYEGSEKKNLGECKKERGRILVSLPRSLLNVENLERLR</sequence>
<evidence type="ECO:0000313" key="2">
    <source>
        <dbReference type="Proteomes" id="UP000653631"/>
    </source>
</evidence>
<accession>A0ABD0AJM2</accession>
<dbReference type="Proteomes" id="UP000653631">
    <property type="component" value="Unassembled WGS sequence"/>
</dbReference>
<organism evidence="1 2">
    <name type="scientific">Limosilactobacillus fermentum</name>
    <name type="common">Lactobacillus fermentum</name>
    <dbReference type="NCBI Taxonomy" id="1613"/>
    <lineage>
        <taxon>Bacteria</taxon>
        <taxon>Bacillati</taxon>
        <taxon>Bacillota</taxon>
        <taxon>Bacilli</taxon>
        <taxon>Lactobacillales</taxon>
        <taxon>Lactobacillaceae</taxon>
        <taxon>Limosilactobacillus</taxon>
    </lineage>
</organism>
<name>A0ABD0AJM2_LIMFE</name>
<evidence type="ECO:0000313" key="1">
    <source>
        <dbReference type="EMBL" id="GIC71444.1"/>
    </source>
</evidence>
<proteinExistence type="predicted"/>
<dbReference type="EMBL" id="BOLH01000003">
    <property type="protein sequence ID" value="GIC71444.1"/>
    <property type="molecule type" value="Genomic_DNA"/>
</dbReference>
<protein>
    <submittedName>
        <fullName evidence="1">Uncharacterized protein</fullName>
    </submittedName>
</protein>
<reference evidence="1 2" key="1">
    <citation type="submission" date="2021-01" db="EMBL/GenBank/DDBJ databases">
        <title>Development of a method for detection of lactic acid bacteria that cause putrefactive shochu mash.</title>
        <authorList>
            <person name="Takashita H."/>
            <person name="Fujihara E."/>
            <person name="Takayama K."/>
            <person name="Yamamoto H."/>
            <person name="Mizutani M."/>
            <person name="Kajiwara Y."/>
        </authorList>
    </citation>
    <scope>NUCLEOTIDE SEQUENCE [LARGE SCALE GENOMIC DNA]</scope>
    <source>
        <strain evidence="1 2">01-B1</strain>
    </source>
</reference>
<dbReference type="AlphaFoldDB" id="A0ABD0AJM2"/>
<comment type="caution">
    <text evidence="1">The sequence shown here is derived from an EMBL/GenBank/DDBJ whole genome shotgun (WGS) entry which is preliminary data.</text>
</comment>